<dbReference type="RefSeq" id="WP_006311672.1">
    <property type="nucleotide sequence ID" value="NZ_ARZA01000119.1"/>
</dbReference>
<evidence type="ECO:0000313" key="1">
    <source>
        <dbReference type="EMBL" id="EOD00773.1"/>
    </source>
</evidence>
<sequence length="72" mass="8235">MLIIARKEFCFSPKHRFFYTTHLTLGLRYATFEIEEIPGQIDIQAEISIPQHEYIIGGGNDQVTVPSSSTMF</sequence>
<keyword evidence="2" id="KW-1185">Reference proteome</keyword>
<gene>
    <name evidence="1" type="ORF">L21TH_1174</name>
</gene>
<comment type="caution">
    <text evidence="1">The sequence shown here is derived from an EMBL/GenBank/DDBJ whole genome shotgun (WGS) entry which is preliminary data.</text>
</comment>
<reference evidence="1 2" key="1">
    <citation type="journal article" date="2015" name="Geomicrobiol. J.">
        <title>Caldisalinibacter kiritimatiensis gen. nov., sp. nov., a moderately thermohalophilic thiosulfate-reducing bacterium from a hypersaline microbial mat.</title>
        <authorList>
            <person name="Ben Hania W."/>
            <person name="Joseph M."/>
            <person name="Fiebig A."/>
            <person name="Bunk B."/>
            <person name="Klenk H.-P."/>
            <person name="Fardeau M.-L."/>
            <person name="Spring S."/>
        </authorList>
    </citation>
    <scope>NUCLEOTIDE SEQUENCE [LARGE SCALE GENOMIC DNA]</scope>
    <source>
        <strain evidence="1 2">L21-TH-D2</strain>
    </source>
</reference>
<protein>
    <submittedName>
        <fullName evidence="1">Uncharacterized protein</fullName>
    </submittedName>
</protein>
<proteinExistence type="predicted"/>
<dbReference type="EMBL" id="ARZA01000119">
    <property type="protein sequence ID" value="EOD00773.1"/>
    <property type="molecule type" value="Genomic_DNA"/>
</dbReference>
<name>R1AUD2_9FIRM</name>
<organism evidence="1 2">
    <name type="scientific">Caldisalinibacter kiritimatiensis</name>
    <dbReference type="NCBI Taxonomy" id="1304284"/>
    <lineage>
        <taxon>Bacteria</taxon>
        <taxon>Bacillati</taxon>
        <taxon>Bacillota</taxon>
        <taxon>Tissierellia</taxon>
        <taxon>Tissierellales</taxon>
        <taxon>Thermohalobacteraceae</taxon>
        <taxon>Caldisalinibacter</taxon>
    </lineage>
</organism>
<evidence type="ECO:0000313" key="2">
    <source>
        <dbReference type="Proteomes" id="UP000013378"/>
    </source>
</evidence>
<accession>R1AUD2</accession>
<dbReference type="Proteomes" id="UP000013378">
    <property type="component" value="Unassembled WGS sequence"/>
</dbReference>
<dbReference type="AlphaFoldDB" id="R1AUD2"/>